<dbReference type="AlphaFoldDB" id="A0AAN6TP43"/>
<gene>
    <name evidence="1" type="ORF">N657DRAFT_651691</name>
</gene>
<keyword evidence="2" id="KW-1185">Reference proteome</keyword>
<dbReference type="RefSeq" id="XP_062641823.1">
    <property type="nucleotide sequence ID" value="XM_062794208.1"/>
</dbReference>
<comment type="caution">
    <text evidence="1">The sequence shown here is derived from an EMBL/GenBank/DDBJ whole genome shotgun (WGS) entry which is preliminary data.</text>
</comment>
<reference evidence="1" key="1">
    <citation type="journal article" date="2023" name="Mol. Phylogenet. Evol.">
        <title>Genome-scale phylogeny and comparative genomics of the fungal order Sordariales.</title>
        <authorList>
            <person name="Hensen N."/>
            <person name="Bonometti L."/>
            <person name="Westerberg I."/>
            <person name="Brannstrom I.O."/>
            <person name="Guillou S."/>
            <person name="Cros-Aarteil S."/>
            <person name="Calhoun S."/>
            <person name="Haridas S."/>
            <person name="Kuo A."/>
            <person name="Mondo S."/>
            <person name="Pangilinan J."/>
            <person name="Riley R."/>
            <person name="LaButti K."/>
            <person name="Andreopoulos B."/>
            <person name="Lipzen A."/>
            <person name="Chen C."/>
            <person name="Yan M."/>
            <person name="Daum C."/>
            <person name="Ng V."/>
            <person name="Clum A."/>
            <person name="Steindorff A."/>
            <person name="Ohm R.A."/>
            <person name="Martin F."/>
            <person name="Silar P."/>
            <person name="Natvig D.O."/>
            <person name="Lalanne C."/>
            <person name="Gautier V."/>
            <person name="Ament-Velasquez S.L."/>
            <person name="Kruys A."/>
            <person name="Hutchinson M.I."/>
            <person name="Powell A.J."/>
            <person name="Barry K."/>
            <person name="Miller A.N."/>
            <person name="Grigoriev I.V."/>
            <person name="Debuchy R."/>
            <person name="Gladieux P."/>
            <person name="Hiltunen Thoren M."/>
            <person name="Johannesson H."/>
        </authorList>
    </citation>
    <scope>NUCLEOTIDE SEQUENCE</scope>
    <source>
        <strain evidence="1">CBS 731.68</strain>
    </source>
</reference>
<dbReference type="GeneID" id="87830977"/>
<dbReference type="EMBL" id="MU853289">
    <property type="protein sequence ID" value="KAK4118050.1"/>
    <property type="molecule type" value="Genomic_DNA"/>
</dbReference>
<organism evidence="1 2">
    <name type="scientific">Parathielavia appendiculata</name>
    <dbReference type="NCBI Taxonomy" id="2587402"/>
    <lineage>
        <taxon>Eukaryota</taxon>
        <taxon>Fungi</taxon>
        <taxon>Dikarya</taxon>
        <taxon>Ascomycota</taxon>
        <taxon>Pezizomycotina</taxon>
        <taxon>Sordariomycetes</taxon>
        <taxon>Sordariomycetidae</taxon>
        <taxon>Sordariales</taxon>
        <taxon>Chaetomiaceae</taxon>
        <taxon>Parathielavia</taxon>
    </lineage>
</organism>
<name>A0AAN6TP43_9PEZI</name>
<dbReference type="Proteomes" id="UP001302602">
    <property type="component" value="Unassembled WGS sequence"/>
</dbReference>
<reference evidence="1" key="2">
    <citation type="submission" date="2023-05" db="EMBL/GenBank/DDBJ databases">
        <authorList>
            <consortium name="Lawrence Berkeley National Laboratory"/>
            <person name="Steindorff A."/>
            <person name="Hensen N."/>
            <person name="Bonometti L."/>
            <person name="Westerberg I."/>
            <person name="Brannstrom I.O."/>
            <person name="Guillou S."/>
            <person name="Cros-Aarteil S."/>
            <person name="Calhoun S."/>
            <person name="Haridas S."/>
            <person name="Kuo A."/>
            <person name="Mondo S."/>
            <person name="Pangilinan J."/>
            <person name="Riley R."/>
            <person name="Labutti K."/>
            <person name="Andreopoulos B."/>
            <person name="Lipzen A."/>
            <person name="Chen C."/>
            <person name="Yanf M."/>
            <person name="Daum C."/>
            <person name="Ng V."/>
            <person name="Clum A."/>
            <person name="Ohm R."/>
            <person name="Martin F."/>
            <person name="Silar P."/>
            <person name="Natvig D."/>
            <person name="Lalanne C."/>
            <person name="Gautier V."/>
            <person name="Ament-Velasquez S.L."/>
            <person name="Kruys A."/>
            <person name="Hutchinson M.I."/>
            <person name="Powell A.J."/>
            <person name="Barry K."/>
            <person name="Miller A.N."/>
            <person name="Grigoriev I.V."/>
            <person name="Debuchy R."/>
            <person name="Gladieux P."/>
            <person name="Thoren M.H."/>
            <person name="Johannesson H."/>
        </authorList>
    </citation>
    <scope>NUCLEOTIDE SEQUENCE</scope>
    <source>
        <strain evidence="1">CBS 731.68</strain>
    </source>
</reference>
<evidence type="ECO:0000313" key="2">
    <source>
        <dbReference type="Proteomes" id="UP001302602"/>
    </source>
</evidence>
<accession>A0AAN6TP43</accession>
<evidence type="ECO:0000313" key="1">
    <source>
        <dbReference type="EMBL" id="KAK4118050.1"/>
    </source>
</evidence>
<protein>
    <submittedName>
        <fullName evidence="1">Uncharacterized protein</fullName>
    </submittedName>
</protein>
<proteinExistence type="predicted"/>
<sequence>MSPTLGQLAGETLWISWRSDMTRSRERIFGEQKTQIGTWNFPLSRISQLVRGARTIQSSCLLLVEDSVHLPW</sequence>